<dbReference type="GO" id="GO:0016887">
    <property type="term" value="F:ATP hydrolysis activity"/>
    <property type="evidence" value="ECO:0007669"/>
    <property type="project" value="InterPro"/>
</dbReference>
<name>A0A1X0RMQ0_RHIZD</name>
<evidence type="ECO:0000313" key="3">
    <source>
        <dbReference type="Proteomes" id="UP000242381"/>
    </source>
</evidence>
<keyword evidence="2" id="KW-0808">Transferase</keyword>
<dbReference type="VEuPathDB" id="FungiDB:BCV72DRAFT_206424"/>
<dbReference type="PANTHER" id="PTHR10073">
    <property type="entry name" value="DNA MISMATCH REPAIR PROTEIN MLH, PMS, MUTL"/>
    <property type="match status" value="1"/>
</dbReference>
<dbReference type="GO" id="GO:0006298">
    <property type="term" value="P:mismatch repair"/>
    <property type="evidence" value="ECO:0007669"/>
    <property type="project" value="InterPro"/>
</dbReference>
<accession>A0A1X0RMQ0</accession>
<dbReference type="Gene3D" id="3.30.565.10">
    <property type="entry name" value="Histidine kinase-like ATPase, C-terminal domain"/>
    <property type="match status" value="1"/>
</dbReference>
<proteinExistence type="inferred from homology"/>
<dbReference type="InterPro" id="IPR036890">
    <property type="entry name" value="HATPase_C_sf"/>
</dbReference>
<dbReference type="GO" id="GO:0032389">
    <property type="term" value="C:MutLalpha complex"/>
    <property type="evidence" value="ECO:0007669"/>
    <property type="project" value="TreeGrafter"/>
</dbReference>
<dbReference type="InterPro" id="IPR038973">
    <property type="entry name" value="MutL/Mlh/Pms-like"/>
</dbReference>
<sequence length="91" mass="10222">MENSLDAGSNHIHITIIAGDLELVKIKDDGHGIHFEDLPLVCERHATRKIKDFRDLYFLNAFRFLGEALVTISYVADVTVVSKTDKSLCGY</sequence>
<organism evidence="2 3">
    <name type="scientific">Rhizopus microsporus</name>
    <dbReference type="NCBI Taxonomy" id="58291"/>
    <lineage>
        <taxon>Eukaryota</taxon>
        <taxon>Fungi</taxon>
        <taxon>Fungi incertae sedis</taxon>
        <taxon>Mucoromycota</taxon>
        <taxon>Mucoromycotina</taxon>
        <taxon>Mucoromycetes</taxon>
        <taxon>Mucorales</taxon>
        <taxon>Mucorineae</taxon>
        <taxon>Rhizopodaceae</taxon>
        <taxon>Rhizopus</taxon>
    </lineage>
</organism>
<gene>
    <name evidence="2" type="ORF">BCV71DRAFT_278588</name>
</gene>
<evidence type="ECO:0000313" key="2">
    <source>
        <dbReference type="EMBL" id="ORE13286.1"/>
    </source>
</evidence>
<dbReference type="GO" id="GO:0016301">
    <property type="term" value="F:kinase activity"/>
    <property type="evidence" value="ECO:0007669"/>
    <property type="project" value="UniProtKB-KW"/>
</dbReference>
<keyword evidence="2" id="KW-0418">Kinase</keyword>
<comment type="similarity">
    <text evidence="1">Belongs to the DNA mismatch repair MutL/HexB family.</text>
</comment>
<dbReference type="PANTHER" id="PTHR10073:SF12">
    <property type="entry name" value="DNA MISMATCH REPAIR PROTEIN MLH1"/>
    <property type="match status" value="1"/>
</dbReference>
<dbReference type="SUPFAM" id="SSF55874">
    <property type="entry name" value="ATPase domain of HSP90 chaperone/DNA topoisomerase II/histidine kinase"/>
    <property type="match status" value="1"/>
</dbReference>
<evidence type="ECO:0000256" key="1">
    <source>
        <dbReference type="ARBA" id="ARBA00006082"/>
    </source>
</evidence>
<dbReference type="GO" id="GO:0016853">
    <property type="term" value="F:isomerase activity"/>
    <property type="evidence" value="ECO:0007669"/>
    <property type="project" value="UniProtKB-KW"/>
</dbReference>
<dbReference type="Pfam" id="PF13589">
    <property type="entry name" value="HATPase_c_3"/>
    <property type="match status" value="1"/>
</dbReference>
<protein>
    <submittedName>
        <fullName evidence="2">ATPase domain of HSP90 chaperone/DNA topoisomerase II/histidine kinase</fullName>
    </submittedName>
</protein>
<dbReference type="EMBL" id="KV921550">
    <property type="protein sequence ID" value="ORE13286.1"/>
    <property type="molecule type" value="Genomic_DNA"/>
</dbReference>
<dbReference type="Proteomes" id="UP000242381">
    <property type="component" value="Unassembled WGS sequence"/>
</dbReference>
<reference evidence="2 3" key="1">
    <citation type="journal article" date="2016" name="Proc. Natl. Acad. Sci. U.S.A.">
        <title>Lipid metabolic changes in an early divergent fungus govern the establishment of a mutualistic symbiosis with endobacteria.</title>
        <authorList>
            <person name="Lastovetsky O.A."/>
            <person name="Gaspar M.L."/>
            <person name="Mondo S.J."/>
            <person name="LaButti K.M."/>
            <person name="Sandor L."/>
            <person name="Grigoriev I.V."/>
            <person name="Henry S.A."/>
            <person name="Pawlowska T.E."/>
        </authorList>
    </citation>
    <scope>NUCLEOTIDE SEQUENCE [LARGE SCALE GENOMIC DNA]</scope>
    <source>
        <strain evidence="2 3">ATCC 11559</strain>
    </source>
</reference>
<dbReference type="AlphaFoldDB" id="A0A1X0RMQ0"/>
<dbReference type="GO" id="GO:0140664">
    <property type="term" value="F:ATP-dependent DNA damage sensor activity"/>
    <property type="evidence" value="ECO:0007669"/>
    <property type="project" value="InterPro"/>
</dbReference>
<keyword evidence="2" id="KW-0413">Isomerase</keyword>